<dbReference type="PROSITE" id="PS50966">
    <property type="entry name" value="ZF_SWIM"/>
    <property type="match status" value="1"/>
</dbReference>
<comment type="cofactor">
    <cofactor evidence="1">
        <name>a divalent metal cation</name>
        <dbReference type="ChEBI" id="CHEBI:60240"/>
    </cofactor>
</comment>
<dbReference type="InterPro" id="IPR007527">
    <property type="entry name" value="Znf_SWIM"/>
</dbReference>
<keyword evidence="3" id="KW-0863">Zinc-finger</keyword>
<dbReference type="Pfam" id="PF13359">
    <property type="entry name" value="DDE_Tnp_4"/>
    <property type="match status" value="1"/>
</dbReference>
<dbReference type="AlphaFoldDB" id="A0A6J2K0B2"/>
<keyword evidence="5" id="KW-1185">Reference proteome</keyword>
<evidence type="ECO:0000313" key="5">
    <source>
        <dbReference type="Proteomes" id="UP000504629"/>
    </source>
</evidence>
<sequence length="690" mass="81165">MERRNSCVSCERSVLRRRRHRLTQMFLERYHDYAVLLLQEIMPREIAFDGTLSICNPCWLRFYRAVQVRPVDDPLPQQVQEPLPQQVQEEEVQEIVVDVQQQQDIGLMTIPGYLRVSNTARRCVFQNCRNVPANAVPKYVRLHFFRINKLFIPKLARVCQPHMINNEWEDLLNEQIPLHENFNSAHVLDIIELYEWRLERGTQLDFENVEEIDDNELHFYTGMDKIQFNNILNQTSSLRDRTNSSATVLGLYLVKIRTGEPDERIASMFNMSRRTLERKLKIARECLSEEFVPRHLGLDHMTREDVVARNLTIPSHIFGGNQNEPAAILVCDGTYIYVQKSSNFLFQRRTYSLHKFRNLIKPFLIVCTDGYIVDVLGPYPAITTDAEIMRHMMEEEVWYWFLNANDIFILDRGFRDSIPAIEEHGYDAHMPPTRTRGEQLSTVDANKSRLITMCRWVVETINGRFKKDFKIFRHVYFNVALTNMMTDFKITAALINATYQPYRDNAHAAEFINIINENINRENELADYVIRNNLNRQRVAFTPIEANNPELRDFPQLTYDELFLFTLGIYHLKLAKSYCHEHMRPNGVYIMELYHRRELVENKILIRGRIQSRHIRAKRYYTYILINPALQGRQSLEGYYCSCIHGRRTVGSCAHIASVVYFLSWAIYQEEFHAPAAFLDETLVDLDAAE</sequence>
<dbReference type="PANTHER" id="PTHR23080:SF133">
    <property type="entry name" value="SI:CH211-262I1.5-RELATED"/>
    <property type="match status" value="1"/>
</dbReference>
<protein>
    <submittedName>
        <fullName evidence="6">Uncharacterized protein LOC114247052</fullName>
    </submittedName>
</protein>
<keyword evidence="2" id="KW-0479">Metal-binding</keyword>
<dbReference type="GO" id="GO:0008270">
    <property type="term" value="F:zinc ion binding"/>
    <property type="evidence" value="ECO:0007669"/>
    <property type="project" value="UniProtKB-KW"/>
</dbReference>
<accession>A0A6J2K0B2</accession>
<dbReference type="SMR" id="A0A6J2K0B2"/>
<organism evidence="5 6">
    <name type="scientific">Bombyx mandarina</name>
    <name type="common">Wild silk moth</name>
    <name type="synonym">Wild silkworm</name>
    <dbReference type="NCBI Taxonomy" id="7092"/>
    <lineage>
        <taxon>Eukaryota</taxon>
        <taxon>Metazoa</taxon>
        <taxon>Ecdysozoa</taxon>
        <taxon>Arthropoda</taxon>
        <taxon>Hexapoda</taxon>
        <taxon>Insecta</taxon>
        <taxon>Pterygota</taxon>
        <taxon>Neoptera</taxon>
        <taxon>Endopterygota</taxon>
        <taxon>Lepidoptera</taxon>
        <taxon>Glossata</taxon>
        <taxon>Ditrysia</taxon>
        <taxon>Bombycoidea</taxon>
        <taxon>Bombycidae</taxon>
        <taxon>Bombycinae</taxon>
        <taxon>Bombyx</taxon>
    </lineage>
</organism>
<dbReference type="PANTHER" id="PTHR23080">
    <property type="entry name" value="THAP DOMAIN PROTEIN"/>
    <property type="match status" value="1"/>
</dbReference>
<dbReference type="KEGG" id="bman:114247052"/>
<dbReference type="Proteomes" id="UP000504629">
    <property type="component" value="Unplaced"/>
</dbReference>
<evidence type="ECO:0000259" key="4">
    <source>
        <dbReference type="PROSITE" id="PS50966"/>
    </source>
</evidence>
<dbReference type="RefSeq" id="XP_028035661.1">
    <property type="nucleotide sequence ID" value="XM_028179860.1"/>
</dbReference>
<keyword evidence="3" id="KW-0862">Zinc</keyword>
<evidence type="ECO:0000256" key="2">
    <source>
        <dbReference type="ARBA" id="ARBA00022723"/>
    </source>
</evidence>
<proteinExistence type="predicted"/>
<name>A0A6J2K0B2_BOMMA</name>
<dbReference type="GeneID" id="114247052"/>
<evidence type="ECO:0000313" key="6">
    <source>
        <dbReference type="RefSeq" id="XP_028035661.1"/>
    </source>
</evidence>
<reference evidence="6" key="1">
    <citation type="submission" date="2025-08" db="UniProtKB">
        <authorList>
            <consortium name="RefSeq"/>
        </authorList>
    </citation>
    <scope>IDENTIFICATION</scope>
    <source>
        <tissue evidence="6">Silk gland</tissue>
    </source>
</reference>
<gene>
    <name evidence="6" type="primary">LOC114247052</name>
</gene>
<evidence type="ECO:0000256" key="3">
    <source>
        <dbReference type="PROSITE-ProRule" id="PRU00325"/>
    </source>
</evidence>
<feature type="domain" description="SWIM-type" evidence="4">
    <location>
        <begin position="626"/>
        <end position="664"/>
    </location>
</feature>
<evidence type="ECO:0000256" key="1">
    <source>
        <dbReference type="ARBA" id="ARBA00001968"/>
    </source>
</evidence>
<dbReference type="InterPro" id="IPR027806">
    <property type="entry name" value="HARBI1_dom"/>
</dbReference>
<dbReference type="OrthoDB" id="10049726at2759"/>